<name>A0A4R2NDE9_9BURK</name>
<feature type="region of interest" description="Disordered" evidence="1">
    <location>
        <begin position="15"/>
        <end position="44"/>
    </location>
</feature>
<evidence type="ECO:0000256" key="1">
    <source>
        <dbReference type="SAM" id="MobiDB-lite"/>
    </source>
</evidence>
<organism evidence="2 3">
    <name type="scientific">Simplicispira metamorpha</name>
    <dbReference type="NCBI Taxonomy" id="80881"/>
    <lineage>
        <taxon>Bacteria</taxon>
        <taxon>Pseudomonadati</taxon>
        <taxon>Pseudomonadota</taxon>
        <taxon>Betaproteobacteria</taxon>
        <taxon>Burkholderiales</taxon>
        <taxon>Comamonadaceae</taxon>
        <taxon>Simplicispira</taxon>
    </lineage>
</organism>
<evidence type="ECO:0000313" key="2">
    <source>
        <dbReference type="EMBL" id="TCP19104.1"/>
    </source>
</evidence>
<evidence type="ECO:0008006" key="4">
    <source>
        <dbReference type="Google" id="ProtNLM"/>
    </source>
</evidence>
<sequence length="151" mass="16437">MAAVTALVSACKSAPEGASDSRWPGTDTPASSLPGSARSSAATTPRAYRQDAATHLYGLNAQRIYPGKLPAMLYAIGVLEVDIDAKGQVQRLRWMRAPRHAPEVVAEIERTVRAAAPYPAPTRMGRVTYTDTWLWDKTGRFQLDTLTEGQH</sequence>
<gene>
    <name evidence="2" type="ORF">EV674_107101</name>
</gene>
<evidence type="ECO:0000313" key="3">
    <source>
        <dbReference type="Proteomes" id="UP000295182"/>
    </source>
</evidence>
<dbReference type="OrthoDB" id="8907581at2"/>
<accession>A0A4R2NDE9</accession>
<reference evidence="2 3" key="1">
    <citation type="submission" date="2019-03" db="EMBL/GenBank/DDBJ databases">
        <title>Genomic Encyclopedia of Type Strains, Phase IV (KMG-IV): sequencing the most valuable type-strain genomes for metagenomic binning, comparative biology and taxonomic classification.</title>
        <authorList>
            <person name="Goeker M."/>
        </authorList>
    </citation>
    <scope>NUCLEOTIDE SEQUENCE [LARGE SCALE GENOMIC DNA]</scope>
    <source>
        <strain evidence="2 3">DSM 1837</strain>
    </source>
</reference>
<keyword evidence="3" id="KW-1185">Reference proteome</keyword>
<comment type="caution">
    <text evidence="2">The sequence shown here is derived from an EMBL/GenBank/DDBJ whole genome shotgun (WGS) entry which is preliminary data.</text>
</comment>
<proteinExistence type="predicted"/>
<dbReference type="RefSeq" id="WP_119012937.1">
    <property type="nucleotide sequence ID" value="NZ_QXNC01000011.1"/>
</dbReference>
<dbReference type="AlphaFoldDB" id="A0A4R2NDE9"/>
<dbReference type="Proteomes" id="UP000295182">
    <property type="component" value="Unassembled WGS sequence"/>
</dbReference>
<dbReference type="EMBL" id="SLXH01000007">
    <property type="protein sequence ID" value="TCP19104.1"/>
    <property type="molecule type" value="Genomic_DNA"/>
</dbReference>
<protein>
    <recommendedName>
        <fullName evidence="4">TonB family protein</fullName>
    </recommendedName>
</protein>